<dbReference type="AlphaFoldDB" id="L7X8J0"/>
<dbReference type="EMBL" id="KC414073">
    <property type="protein sequence ID" value="AGC95622.1"/>
    <property type="molecule type" value="Genomic_DNA"/>
</dbReference>
<accession>L7X8J0</accession>
<protein>
    <submittedName>
        <fullName evidence="1">Latrotoxin-like protein 1</fullName>
    </submittedName>
</protein>
<sequence length="194" mass="22505">FLVKVFLMKQYAYIANYNYEIGNFDTFNTQYVNIKSLSTKFKNSLFADVTNIIKQVKNKNLLSKVQNEWYKDISEDVLLDLKNDIEAIDLNMIDVNGIVEVKDVDFAAPEITSQYGDWKDKRQVSYAVQLRDENKYSTFSSWSKPEEIGNKANPTITVPQDNNGRERLIFRKIDNGSTQFVGVVKKTETKFRDI</sequence>
<proteinExistence type="predicted"/>
<feature type="non-terminal residue" evidence="1">
    <location>
        <position position="1"/>
    </location>
</feature>
<evidence type="ECO:0000313" key="1">
    <source>
        <dbReference type="EMBL" id="AGC95622.1"/>
    </source>
</evidence>
<feature type="non-terminal residue" evidence="1">
    <location>
        <position position="194"/>
    </location>
</feature>
<name>L7X8J0_PARTP</name>
<dbReference type="OrthoDB" id="417785at2759"/>
<reference evidence="1" key="1">
    <citation type="journal article" date="2013" name="Mol. Biol. Evol.">
        <title>Molecular evolution of alpha-latrotoxin, the exceptionally potent vertebrate neurotoxin in black widow spider venom.</title>
        <authorList>
            <person name="Garb J.E."/>
            <person name="Hayashi C.Y."/>
        </authorList>
    </citation>
    <scope>NUCLEOTIDE SEQUENCE</scope>
</reference>
<organism evidence="1">
    <name type="scientific">Parasteatoda tepidariorum</name>
    <name type="common">Common house spider</name>
    <name type="synonym">Achaearanea tepidariorum</name>
    <dbReference type="NCBI Taxonomy" id="114398"/>
    <lineage>
        <taxon>Eukaryota</taxon>
        <taxon>Metazoa</taxon>
        <taxon>Ecdysozoa</taxon>
        <taxon>Arthropoda</taxon>
        <taxon>Chelicerata</taxon>
        <taxon>Arachnida</taxon>
        <taxon>Araneae</taxon>
        <taxon>Araneomorphae</taxon>
        <taxon>Entelegynae</taxon>
        <taxon>Araneoidea</taxon>
        <taxon>Theridiidae</taxon>
        <taxon>Parasteatoda</taxon>
    </lineage>
</organism>